<accession>A0ABU4S1X7</accession>
<protein>
    <submittedName>
        <fullName evidence="2">TIGR03761 family integrating conjugative element protein</fullName>
    </submittedName>
</protein>
<reference evidence="2 3" key="1">
    <citation type="submission" date="2023-11" db="EMBL/GenBank/DDBJ databases">
        <title>Gilvimarinus fulvus sp. nov., isolated from the surface of Kelp.</title>
        <authorList>
            <person name="Sun Y.Y."/>
            <person name="Gong Y."/>
            <person name="Du Z.J."/>
        </authorList>
    </citation>
    <scope>NUCLEOTIDE SEQUENCE [LARGE SCALE GENOMIC DNA]</scope>
    <source>
        <strain evidence="2 3">SDUM040013</strain>
    </source>
</reference>
<gene>
    <name evidence="2" type="ORF">SCD92_14130</name>
</gene>
<feature type="region of interest" description="Disordered" evidence="1">
    <location>
        <begin position="243"/>
        <end position="283"/>
    </location>
</feature>
<name>A0ABU4S1X7_9GAMM</name>
<keyword evidence="3" id="KW-1185">Reference proteome</keyword>
<dbReference type="EMBL" id="JAXAFO010000025">
    <property type="protein sequence ID" value="MDX6850506.1"/>
    <property type="molecule type" value="Genomic_DNA"/>
</dbReference>
<dbReference type="InterPro" id="IPR014996">
    <property type="entry name" value="AcaB"/>
</dbReference>
<comment type="caution">
    <text evidence="2">The sequence shown here is derived from an EMBL/GenBank/DDBJ whole genome shotgun (WGS) entry which is preliminary data.</text>
</comment>
<feature type="region of interest" description="Disordered" evidence="1">
    <location>
        <begin position="25"/>
        <end position="54"/>
    </location>
</feature>
<evidence type="ECO:0000313" key="2">
    <source>
        <dbReference type="EMBL" id="MDX6850506.1"/>
    </source>
</evidence>
<dbReference type="RefSeq" id="WP_302722258.1">
    <property type="nucleotide sequence ID" value="NZ_JAULRU010000514.1"/>
</dbReference>
<dbReference type="Proteomes" id="UP001273505">
    <property type="component" value="Unassembled WGS sequence"/>
</dbReference>
<dbReference type="Pfam" id="PF08900">
    <property type="entry name" value="AcaB"/>
    <property type="match status" value="1"/>
</dbReference>
<evidence type="ECO:0000256" key="1">
    <source>
        <dbReference type="SAM" id="MobiDB-lite"/>
    </source>
</evidence>
<dbReference type="NCBIfam" id="TIGR03761">
    <property type="entry name" value="ICE_PFL4669"/>
    <property type="match status" value="1"/>
</dbReference>
<feature type="compositionally biased region" description="Basic and acidic residues" evidence="1">
    <location>
        <begin position="268"/>
        <end position="283"/>
    </location>
</feature>
<sequence length="283" mass="31904">MEHETNETILDLEEKAELRAEAKRNLNRSHPDGADSIVKPASVQGRPGRLETGGGKITLETRQAHALFYGRRGDKDKNIYPIVGLVRFAKNVAEIWHASENDDPYADQALLEIETKFEDATAFIRAQKKHIEEMLETELQGIDMPDTHSVDPATMDIQFYSPWAYRSAILLTQFDRVVLSAMTAKKMGLMFEDDWTASIVKCSSLIRSVFEASRLWVNTSVKRDDLAANNKVAQRAAKVYESHKPTMPSLSEDVRKGERRAKLAPRIKTGESADDRQESLSDI</sequence>
<evidence type="ECO:0000313" key="3">
    <source>
        <dbReference type="Proteomes" id="UP001273505"/>
    </source>
</evidence>
<proteinExistence type="predicted"/>
<organism evidence="2 3">
    <name type="scientific">Gilvimarinus gilvus</name>
    <dbReference type="NCBI Taxonomy" id="3058038"/>
    <lineage>
        <taxon>Bacteria</taxon>
        <taxon>Pseudomonadati</taxon>
        <taxon>Pseudomonadota</taxon>
        <taxon>Gammaproteobacteria</taxon>
        <taxon>Cellvibrionales</taxon>
        <taxon>Cellvibrionaceae</taxon>
        <taxon>Gilvimarinus</taxon>
    </lineage>
</organism>